<keyword evidence="4" id="KW-0539">Nucleus</keyword>
<gene>
    <name evidence="6" type="ORF">CFOL_v3_26828</name>
</gene>
<dbReference type="InParanoid" id="A0A1Q3CT30"/>
<keyword evidence="1" id="KW-0805">Transcription regulation</keyword>
<dbReference type="Proteomes" id="UP000187406">
    <property type="component" value="Unassembled WGS sequence"/>
</dbReference>
<dbReference type="InterPro" id="IPR036093">
    <property type="entry name" value="NAC_dom_sf"/>
</dbReference>
<accession>A0A1Q3CT30</accession>
<evidence type="ECO:0000313" key="6">
    <source>
        <dbReference type="EMBL" id="GAV83380.1"/>
    </source>
</evidence>
<evidence type="ECO:0000256" key="2">
    <source>
        <dbReference type="ARBA" id="ARBA00023125"/>
    </source>
</evidence>
<dbReference type="OrthoDB" id="774757at2759"/>
<feature type="domain" description="NAC" evidence="5">
    <location>
        <begin position="4"/>
        <end position="152"/>
    </location>
</feature>
<keyword evidence="7" id="KW-1185">Reference proteome</keyword>
<dbReference type="EMBL" id="BDDD01002865">
    <property type="protein sequence ID" value="GAV83380.1"/>
    <property type="molecule type" value="Genomic_DNA"/>
</dbReference>
<dbReference type="GO" id="GO:0048731">
    <property type="term" value="P:system development"/>
    <property type="evidence" value="ECO:0007669"/>
    <property type="project" value="TreeGrafter"/>
</dbReference>
<dbReference type="GO" id="GO:0003677">
    <property type="term" value="F:DNA binding"/>
    <property type="evidence" value="ECO:0007669"/>
    <property type="project" value="UniProtKB-KW"/>
</dbReference>
<proteinExistence type="predicted"/>
<dbReference type="InterPro" id="IPR003441">
    <property type="entry name" value="NAC-dom"/>
</dbReference>
<dbReference type="Pfam" id="PF02365">
    <property type="entry name" value="NAM"/>
    <property type="match status" value="1"/>
</dbReference>
<comment type="caution">
    <text evidence="6">The sequence shown here is derived from an EMBL/GenBank/DDBJ whole genome shotgun (WGS) entry which is preliminary data.</text>
</comment>
<dbReference type="PANTHER" id="PTHR31719">
    <property type="entry name" value="NAC TRANSCRIPTION FACTOR 56"/>
    <property type="match status" value="1"/>
</dbReference>
<evidence type="ECO:0000256" key="3">
    <source>
        <dbReference type="ARBA" id="ARBA00023163"/>
    </source>
</evidence>
<keyword evidence="2" id="KW-0238">DNA-binding</keyword>
<evidence type="ECO:0000256" key="4">
    <source>
        <dbReference type="ARBA" id="ARBA00023242"/>
    </source>
</evidence>
<reference evidence="7" key="1">
    <citation type="submission" date="2016-04" db="EMBL/GenBank/DDBJ databases">
        <title>Cephalotus genome sequencing.</title>
        <authorList>
            <person name="Fukushima K."/>
            <person name="Hasebe M."/>
            <person name="Fang X."/>
        </authorList>
    </citation>
    <scope>NUCLEOTIDE SEQUENCE [LARGE SCALE GENOMIC DNA]</scope>
    <source>
        <strain evidence="7">cv. St1</strain>
    </source>
</reference>
<name>A0A1Q3CT30_CEPFO</name>
<sequence>MSGLPMGFHFLPTEEDLIDYLRRKVKKLPLPLSVVPGIVIECDLYGDKEPWEIFDPHSTESFYAFTRLKRRSQSRIERRAGIGTWDGRQTSELEDCDGKVIGFAKYFVFKVVEKLTSYDYNYGRWVMHEYSLVISEQVGTLFNYFLQRFHKSPCF</sequence>
<evidence type="ECO:0000256" key="1">
    <source>
        <dbReference type="ARBA" id="ARBA00023015"/>
    </source>
</evidence>
<dbReference type="SUPFAM" id="SSF101941">
    <property type="entry name" value="NAC domain"/>
    <property type="match status" value="1"/>
</dbReference>
<protein>
    <submittedName>
        <fullName evidence="6">NAM domain-containing protein</fullName>
    </submittedName>
</protein>
<evidence type="ECO:0000313" key="7">
    <source>
        <dbReference type="Proteomes" id="UP000187406"/>
    </source>
</evidence>
<dbReference type="AlphaFoldDB" id="A0A1Q3CT30"/>
<organism evidence="6 7">
    <name type="scientific">Cephalotus follicularis</name>
    <name type="common">Albany pitcher plant</name>
    <dbReference type="NCBI Taxonomy" id="3775"/>
    <lineage>
        <taxon>Eukaryota</taxon>
        <taxon>Viridiplantae</taxon>
        <taxon>Streptophyta</taxon>
        <taxon>Embryophyta</taxon>
        <taxon>Tracheophyta</taxon>
        <taxon>Spermatophyta</taxon>
        <taxon>Magnoliopsida</taxon>
        <taxon>eudicotyledons</taxon>
        <taxon>Gunneridae</taxon>
        <taxon>Pentapetalae</taxon>
        <taxon>rosids</taxon>
        <taxon>fabids</taxon>
        <taxon>Oxalidales</taxon>
        <taxon>Cephalotaceae</taxon>
        <taxon>Cephalotus</taxon>
    </lineage>
</organism>
<dbReference type="PANTHER" id="PTHR31719:SF164">
    <property type="entry name" value="NAC DOMAIN-CONTAINING PROTEIN"/>
    <property type="match status" value="1"/>
</dbReference>
<keyword evidence="3" id="KW-0804">Transcription</keyword>
<dbReference type="STRING" id="3775.A0A1Q3CT30"/>
<dbReference type="GO" id="GO:0006355">
    <property type="term" value="P:regulation of DNA-templated transcription"/>
    <property type="evidence" value="ECO:0007669"/>
    <property type="project" value="InterPro"/>
</dbReference>
<evidence type="ECO:0000259" key="5">
    <source>
        <dbReference type="PROSITE" id="PS51005"/>
    </source>
</evidence>
<dbReference type="PROSITE" id="PS51005">
    <property type="entry name" value="NAC"/>
    <property type="match status" value="1"/>
</dbReference>
<dbReference type="Gene3D" id="2.170.150.80">
    <property type="entry name" value="NAC domain"/>
    <property type="match status" value="1"/>
</dbReference>